<dbReference type="PANTHER" id="PTHR43179:SF7">
    <property type="entry name" value="RHAMNOSYLTRANSFERASE WBBL"/>
    <property type="match status" value="1"/>
</dbReference>
<dbReference type="InterPro" id="IPR029044">
    <property type="entry name" value="Nucleotide-diphossugar_trans"/>
</dbReference>
<accession>A0A382Z592</accession>
<dbReference type="SUPFAM" id="SSF53448">
    <property type="entry name" value="Nucleotide-diphospho-sugar transferases"/>
    <property type="match status" value="1"/>
</dbReference>
<sequence>MFSIIIPTFNNLQYLKLCLKSLKKNSNYEHDIIIFINEGNDGTLTYVKDNNLKFLHSNINKGVCFAFNESAKIAKNKYLVLAHDDMYFCPKWDSVFFDELKKIKVEDFFISGTMVQNFKSYIYLDCGNSHSNFNEDKLLKELPKIKFNNFQGSHWQPSLVPLTTWNKVGGFSMEFSPGLGSDPDFNMKLWKIGVRLFKGLGSCRVYHFSSISLRKRAWNNGAKTFLLKWGISIKFFKKYYLRSDSVFYDILN</sequence>
<feature type="non-terminal residue" evidence="2">
    <location>
        <position position="252"/>
    </location>
</feature>
<dbReference type="PANTHER" id="PTHR43179">
    <property type="entry name" value="RHAMNOSYLTRANSFERASE WBBL"/>
    <property type="match status" value="1"/>
</dbReference>
<dbReference type="CDD" id="cd00761">
    <property type="entry name" value="Glyco_tranf_GTA_type"/>
    <property type="match status" value="1"/>
</dbReference>
<name>A0A382Z592_9ZZZZ</name>
<proteinExistence type="predicted"/>
<dbReference type="InterPro" id="IPR001173">
    <property type="entry name" value="Glyco_trans_2-like"/>
</dbReference>
<dbReference type="Gene3D" id="3.90.550.10">
    <property type="entry name" value="Spore Coat Polysaccharide Biosynthesis Protein SpsA, Chain A"/>
    <property type="match status" value="1"/>
</dbReference>
<feature type="domain" description="Glycosyltransferase 2-like" evidence="1">
    <location>
        <begin position="3"/>
        <end position="104"/>
    </location>
</feature>
<dbReference type="AlphaFoldDB" id="A0A382Z592"/>
<protein>
    <recommendedName>
        <fullName evidence="1">Glycosyltransferase 2-like domain-containing protein</fullName>
    </recommendedName>
</protein>
<dbReference type="Pfam" id="PF00535">
    <property type="entry name" value="Glycos_transf_2"/>
    <property type="match status" value="1"/>
</dbReference>
<evidence type="ECO:0000259" key="1">
    <source>
        <dbReference type="Pfam" id="PF00535"/>
    </source>
</evidence>
<gene>
    <name evidence="2" type="ORF">METZ01_LOCUS443324</name>
</gene>
<dbReference type="EMBL" id="UINC01181000">
    <property type="protein sequence ID" value="SVD90470.1"/>
    <property type="molecule type" value="Genomic_DNA"/>
</dbReference>
<reference evidence="2" key="1">
    <citation type="submission" date="2018-05" db="EMBL/GenBank/DDBJ databases">
        <authorList>
            <person name="Lanie J.A."/>
            <person name="Ng W.-L."/>
            <person name="Kazmierczak K.M."/>
            <person name="Andrzejewski T.M."/>
            <person name="Davidsen T.M."/>
            <person name="Wayne K.J."/>
            <person name="Tettelin H."/>
            <person name="Glass J.I."/>
            <person name="Rusch D."/>
            <person name="Podicherti R."/>
            <person name="Tsui H.-C.T."/>
            <person name="Winkler M.E."/>
        </authorList>
    </citation>
    <scope>NUCLEOTIDE SEQUENCE</scope>
</reference>
<evidence type="ECO:0000313" key="2">
    <source>
        <dbReference type="EMBL" id="SVD90470.1"/>
    </source>
</evidence>
<organism evidence="2">
    <name type="scientific">marine metagenome</name>
    <dbReference type="NCBI Taxonomy" id="408172"/>
    <lineage>
        <taxon>unclassified sequences</taxon>
        <taxon>metagenomes</taxon>
        <taxon>ecological metagenomes</taxon>
    </lineage>
</organism>